<comment type="caution">
    <text evidence="2">The sequence shown here is derived from an EMBL/GenBank/DDBJ whole genome shotgun (WGS) entry which is preliminary data.</text>
</comment>
<dbReference type="AlphaFoldDB" id="A0A8S1CRW0"/>
<dbReference type="EMBL" id="CADEPI010000067">
    <property type="protein sequence ID" value="CAB3371980.1"/>
    <property type="molecule type" value="Genomic_DNA"/>
</dbReference>
<keyword evidence="1" id="KW-0472">Membrane</keyword>
<keyword evidence="1" id="KW-0812">Transmembrane</keyword>
<proteinExistence type="predicted"/>
<keyword evidence="3" id="KW-1185">Reference proteome</keyword>
<evidence type="ECO:0000256" key="1">
    <source>
        <dbReference type="SAM" id="Phobius"/>
    </source>
</evidence>
<feature type="transmembrane region" description="Helical" evidence="1">
    <location>
        <begin position="133"/>
        <end position="152"/>
    </location>
</feature>
<accession>A0A8S1CRW0</accession>
<reference evidence="2 3" key="1">
    <citation type="submission" date="2020-04" db="EMBL/GenBank/DDBJ databases">
        <authorList>
            <person name="Alioto T."/>
            <person name="Alioto T."/>
            <person name="Gomez Garrido J."/>
        </authorList>
    </citation>
    <scope>NUCLEOTIDE SEQUENCE [LARGE SCALE GENOMIC DNA]</scope>
</reference>
<sequence>MPSERVCGVKNLQPLQLGVDRSKERSWLVCRQALESICGVRTPCRPGRTTRSWQLEAARRKESPAFEVSASRSGRPTIEHSLHCCVRCVRIAGSSSCLCVPVTLSRVSQRPTAQPDSHALDRFSPMSRWKAKLPIMELLLLITLFFVCLPSANSAKQPGE</sequence>
<evidence type="ECO:0000313" key="3">
    <source>
        <dbReference type="Proteomes" id="UP000494165"/>
    </source>
</evidence>
<name>A0A8S1CRW0_9INSE</name>
<organism evidence="2 3">
    <name type="scientific">Cloeon dipterum</name>
    <dbReference type="NCBI Taxonomy" id="197152"/>
    <lineage>
        <taxon>Eukaryota</taxon>
        <taxon>Metazoa</taxon>
        <taxon>Ecdysozoa</taxon>
        <taxon>Arthropoda</taxon>
        <taxon>Hexapoda</taxon>
        <taxon>Insecta</taxon>
        <taxon>Pterygota</taxon>
        <taxon>Palaeoptera</taxon>
        <taxon>Ephemeroptera</taxon>
        <taxon>Pisciforma</taxon>
        <taxon>Baetidae</taxon>
        <taxon>Cloeon</taxon>
    </lineage>
</organism>
<keyword evidence="1" id="KW-1133">Transmembrane helix</keyword>
<dbReference type="Proteomes" id="UP000494165">
    <property type="component" value="Unassembled WGS sequence"/>
</dbReference>
<gene>
    <name evidence="2" type="ORF">CLODIP_2_CD07689</name>
</gene>
<protein>
    <submittedName>
        <fullName evidence="2">Uncharacterized protein</fullName>
    </submittedName>
</protein>
<evidence type="ECO:0000313" key="2">
    <source>
        <dbReference type="EMBL" id="CAB3371980.1"/>
    </source>
</evidence>